<dbReference type="InterPro" id="IPR011009">
    <property type="entry name" value="Kinase-like_dom_sf"/>
</dbReference>
<dbReference type="Proteomes" id="UP000664859">
    <property type="component" value="Unassembled WGS sequence"/>
</dbReference>
<dbReference type="PROSITE" id="PS00108">
    <property type="entry name" value="PROTEIN_KINASE_ST"/>
    <property type="match status" value="1"/>
</dbReference>
<protein>
    <submittedName>
        <fullName evidence="6">Kinase-like domain-containing protein</fullName>
    </submittedName>
</protein>
<comment type="caution">
    <text evidence="6">The sequence shown here is derived from an EMBL/GenBank/DDBJ whole genome shotgun (WGS) entry which is preliminary data.</text>
</comment>
<dbReference type="Gene3D" id="1.10.510.10">
    <property type="entry name" value="Transferase(Phosphotransferase) domain 1"/>
    <property type="match status" value="1"/>
</dbReference>
<dbReference type="PANTHER" id="PTHR44329:SF214">
    <property type="entry name" value="PROTEIN KINASE DOMAIN-CONTAINING PROTEIN"/>
    <property type="match status" value="1"/>
</dbReference>
<keyword evidence="6" id="KW-0418">Kinase</keyword>
<dbReference type="AlphaFoldDB" id="A0A836CNH5"/>
<keyword evidence="1 3" id="KW-0547">Nucleotide-binding</keyword>
<dbReference type="EMBL" id="JAFCMP010000044">
    <property type="protein sequence ID" value="KAG5189851.1"/>
    <property type="molecule type" value="Genomic_DNA"/>
</dbReference>
<evidence type="ECO:0000256" key="3">
    <source>
        <dbReference type="PROSITE-ProRule" id="PRU10141"/>
    </source>
</evidence>
<dbReference type="GO" id="GO:0005524">
    <property type="term" value="F:ATP binding"/>
    <property type="evidence" value="ECO:0007669"/>
    <property type="project" value="UniProtKB-UniRule"/>
</dbReference>
<evidence type="ECO:0000256" key="4">
    <source>
        <dbReference type="RuleBase" id="RU000304"/>
    </source>
</evidence>
<evidence type="ECO:0000256" key="1">
    <source>
        <dbReference type="ARBA" id="ARBA00022741"/>
    </source>
</evidence>
<keyword evidence="7" id="KW-1185">Reference proteome</keyword>
<feature type="non-terminal residue" evidence="6">
    <location>
        <position position="214"/>
    </location>
</feature>
<name>A0A836CNH5_9STRA</name>
<dbReference type="Pfam" id="PF00069">
    <property type="entry name" value="Pkinase"/>
    <property type="match status" value="1"/>
</dbReference>
<keyword evidence="6" id="KW-0808">Transferase</keyword>
<sequence length="214" mass="23900">DILPAFDEADLYLSLSDIILGAQIGQGAFSKVYVGRYQGELVAVKKQKRADDELETYLLRELAVLKHFQHENMIRYVGGTQVCQPDGTAHVYIVTELAEHGDVLALLLCGAAIGWRLRASILLDATRALEYLHGKRLIHRDIKSANLLLDRNFNCKLAGEFVSYFGMARPLGLNMTIVGTDAYIAPELMFDEPYNTAADMFSLGVVAWESIYRK</sequence>
<feature type="domain" description="Protein kinase" evidence="5">
    <location>
        <begin position="18"/>
        <end position="214"/>
    </location>
</feature>
<feature type="non-terminal residue" evidence="6">
    <location>
        <position position="1"/>
    </location>
</feature>
<feature type="binding site" evidence="3">
    <location>
        <position position="46"/>
    </location>
    <ligand>
        <name>ATP</name>
        <dbReference type="ChEBI" id="CHEBI:30616"/>
    </ligand>
</feature>
<accession>A0A836CNH5</accession>
<dbReference type="PROSITE" id="PS50011">
    <property type="entry name" value="PROTEIN_KINASE_DOM"/>
    <property type="match status" value="1"/>
</dbReference>
<organism evidence="6 7">
    <name type="scientific">Tribonema minus</name>
    <dbReference type="NCBI Taxonomy" id="303371"/>
    <lineage>
        <taxon>Eukaryota</taxon>
        <taxon>Sar</taxon>
        <taxon>Stramenopiles</taxon>
        <taxon>Ochrophyta</taxon>
        <taxon>PX clade</taxon>
        <taxon>Xanthophyceae</taxon>
        <taxon>Tribonematales</taxon>
        <taxon>Tribonemataceae</taxon>
        <taxon>Tribonema</taxon>
    </lineage>
</organism>
<dbReference type="InterPro" id="IPR008271">
    <property type="entry name" value="Ser/Thr_kinase_AS"/>
</dbReference>
<evidence type="ECO:0000259" key="5">
    <source>
        <dbReference type="PROSITE" id="PS50011"/>
    </source>
</evidence>
<dbReference type="InterPro" id="IPR051681">
    <property type="entry name" value="Ser/Thr_Kinases-Pseudokinases"/>
</dbReference>
<comment type="similarity">
    <text evidence="4">Belongs to the protein kinase superfamily.</text>
</comment>
<dbReference type="OrthoDB" id="4062651at2759"/>
<keyword evidence="4" id="KW-0723">Serine/threonine-protein kinase</keyword>
<proteinExistence type="inferred from homology"/>
<dbReference type="SMART" id="SM00220">
    <property type="entry name" value="S_TKc"/>
    <property type="match status" value="1"/>
</dbReference>
<dbReference type="PANTHER" id="PTHR44329">
    <property type="entry name" value="SERINE/THREONINE-PROTEIN KINASE TNNI3K-RELATED"/>
    <property type="match status" value="1"/>
</dbReference>
<dbReference type="GO" id="GO:0004674">
    <property type="term" value="F:protein serine/threonine kinase activity"/>
    <property type="evidence" value="ECO:0007669"/>
    <property type="project" value="UniProtKB-KW"/>
</dbReference>
<dbReference type="InterPro" id="IPR017441">
    <property type="entry name" value="Protein_kinase_ATP_BS"/>
</dbReference>
<evidence type="ECO:0000313" key="6">
    <source>
        <dbReference type="EMBL" id="KAG5189851.1"/>
    </source>
</evidence>
<evidence type="ECO:0000256" key="2">
    <source>
        <dbReference type="ARBA" id="ARBA00022840"/>
    </source>
</evidence>
<dbReference type="PROSITE" id="PS00107">
    <property type="entry name" value="PROTEIN_KINASE_ATP"/>
    <property type="match status" value="1"/>
</dbReference>
<dbReference type="SUPFAM" id="SSF56112">
    <property type="entry name" value="Protein kinase-like (PK-like)"/>
    <property type="match status" value="1"/>
</dbReference>
<reference evidence="6" key="1">
    <citation type="submission" date="2021-02" db="EMBL/GenBank/DDBJ databases">
        <title>First Annotated Genome of the Yellow-green Alga Tribonema minus.</title>
        <authorList>
            <person name="Mahan K.M."/>
        </authorList>
    </citation>
    <scope>NUCLEOTIDE SEQUENCE</scope>
    <source>
        <strain evidence="6">UTEX B ZZ1240</strain>
    </source>
</reference>
<gene>
    <name evidence="6" type="ORF">JKP88DRAFT_135391</name>
</gene>
<evidence type="ECO:0000313" key="7">
    <source>
        <dbReference type="Proteomes" id="UP000664859"/>
    </source>
</evidence>
<keyword evidence="2 3" id="KW-0067">ATP-binding</keyword>
<dbReference type="InterPro" id="IPR000719">
    <property type="entry name" value="Prot_kinase_dom"/>
</dbReference>